<dbReference type="AlphaFoldDB" id="A0ABD1TRY7"/>
<comment type="caution">
    <text evidence="1">The sequence shown here is derived from an EMBL/GenBank/DDBJ whole genome shotgun (WGS) entry which is preliminary data.</text>
</comment>
<sequence>MLGGASPLSDRSASSHKSKEVITDEFQILFLEPKNGRHFGTHVDSRPAWLKELRLLERKTRMMKVAVIEKAEVVVVTEKAKYAKFRNCDVREIYHMYLSLFGHAFDSDKYVMTPTKLSQCGIDGVISGSDSPHDTLPINAETRDSNKGPIELRSCSRMDISGCHSREKRKGSTCRSKEKDKKIGSVDLSYSVEHLASVGETLVASRQICQKEVPSSHQCITEFVATSKVPKGSALYNFALTFLVKCKNRNGFVAAEEPEYKLGWIHYNFEQSHNDKKEHISAQSQNLKN</sequence>
<evidence type="ECO:0000313" key="2">
    <source>
        <dbReference type="Proteomes" id="UP001604277"/>
    </source>
</evidence>
<reference evidence="2" key="1">
    <citation type="submission" date="2024-07" db="EMBL/GenBank/DDBJ databases">
        <title>Two chromosome-level genome assemblies of Korean endemic species Abeliophyllum distichum and Forsythia ovata (Oleaceae).</title>
        <authorList>
            <person name="Jang H."/>
        </authorList>
    </citation>
    <scope>NUCLEOTIDE SEQUENCE [LARGE SCALE GENOMIC DNA]</scope>
</reference>
<organism evidence="1 2">
    <name type="scientific">Forsythia ovata</name>
    <dbReference type="NCBI Taxonomy" id="205694"/>
    <lineage>
        <taxon>Eukaryota</taxon>
        <taxon>Viridiplantae</taxon>
        <taxon>Streptophyta</taxon>
        <taxon>Embryophyta</taxon>
        <taxon>Tracheophyta</taxon>
        <taxon>Spermatophyta</taxon>
        <taxon>Magnoliopsida</taxon>
        <taxon>eudicotyledons</taxon>
        <taxon>Gunneridae</taxon>
        <taxon>Pentapetalae</taxon>
        <taxon>asterids</taxon>
        <taxon>lamiids</taxon>
        <taxon>Lamiales</taxon>
        <taxon>Oleaceae</taxon>
        <taxon>Forsythieae</taxon>
        <taxon>Forsythia</taxon>
    </lineage>
</organism>
<evidence type="ECO:0000313" key="1">
    <source>
        <dbReference type="EMBL" id="KAL2515313.1"/>
    </source>
</evidence>
<keyword evidence="2" id="KW-1185">Reference proteome</keyword>
<gene>
    <name evidence="1" type="ORF">Fot_29284</name>
</gene>
<dbReference type="Proteomes" id="UP001604277">
    <property type="component" value="Unassembled WGS sequence"/>
</dbReference>
<accession>A0ABD1TRY7</accession>
<proteinExistence type="predicted"/>
<protein>
    <submittedName>
        <fullName evidence="1">Uncharacterized protein</fullName>
    </submittedName>
</protein>
<name>A0ABD1TRY7_9LAMI</name>
<dbReference type="EMBL" id="JBFOLJ010000008">
    <property type="protein sequence ID" value="KAL2515313.1"/>
    <property type="molecule type" value="Genomic_DNA"/>
</dbReference>